<evidence type="ECO:0000313" key="3">
    <source>
        <dbReference type="Proteomes" id="UP000026915"/>
    </source>
</evidence>
<dbReference type="OMA" id="SIGIYEV"/>
<gene>
    <name evidence="2" type="ORF">TCM_005588</name>
</gene>
<keyword evidence="3" id="KW-1185">Reference proteome</keyword>
<dbReference type="PANTHER" id="PTHR44259:SF107">
    <property type="entry name" value="F-BOX PROTEIN SKIP23-LIKE"/>
    <property type="match status" value="1"/>
</dbReference>
<feature type="domain" description="KIB1-4 beta-propeller" evidence="1">
    <location>
        <begin position="75"/>
        <end position="376"/>
    </location>
</feature>
<dbReference type="Gramene" id="EOX96309">
    <property type="protein sequence ID" value="EOX96309"/>
    <property type="gene ID" value="TCM_005588"/>
</dbReference>
<dbReference type="InterPro" id="IPR050942">
    <property type="entry name" value="F-box_BR-signaling"/>
</dbReference>
<name>A0A061DU47_THECC</name>
<dbReference type="Pfam" id="PF03478">
    <property type="entry name" value="Beta-prop_KIB1-4"/>
    <property type="match status" value="1"/>
</dbReference>
<dbReference type="InParanoid" id="A0A061DU47"/>
<reference evidence="2 3" key="1">
    <citation type="journal article" date="2013" name="Genome Biol.">
        <title>The genome sequence of the most widely cultivated cacao type and its use to identify candidate genes regulating pod color.</title>
        <authorList>
            <person name="Motamayor J.C."/>
            <person name="Mockaitis K."/>
            <person name="Schmutz J."/>
            <person name="Haiminen N."/>
            <person name="Iii D.L."/>
            <person name="Cornejo O."/>
            <person name="Findley S.D."/>
            <person name="Zheng P."/>
            <person name="Utro F."/>
            <person name="Royaert S."/>
            <person name="Saski C."/>
            <person name="Jenkins J."/>
            <person name="Podicheti R."/>
            <person name="Zhao M."/>
            <person name="Scheffler B.E."/>
            <person name="Stack J.C."/>
            <person name="Feltus F.A."/>
            <person name="Mustiga G.M."/>
            <person name="Amores F."/>
            <person name="Phillips W."/>
            <person name="Marelli J.P."/>
            <person name="May G.D."/>
            <person name="Shapiro H."/>
            <person name="Ma J."/>
            <person name="Bustamante C.D."/>
            <person name="Schnell R.J."/>
            <person name="Main D."/>
            <person name="Gilbert D."/>
            <person name="Parida L."/>
            <person name="Kuhn D.N."/>
        </authorList>
    </citation>
    <scope>NUCLEOTIDE SEQUENCE [LARGE SCALE GENOMIC DNA]</scope>
    <source>
        <strain evidence="3">cv. Matina 1-6</strain>
    </source>
</reference>
<proteinExistence type="predicted"/>
<accession>A0A061DU47</accession>
<dbReference type="InterPro" id="IPR005174">
    <property type="entry name" value="KIB1-4_b-propeller"/>
</dbReference>
<sequence>MSRKEGSTEGESSSNWANIVGDVLRCIADKTHSVQDRTRMGTVCRSWQASLKDKQIIFPICLMLAEKEDSDKRCFYNISEEIFIELELPEIRGRRCWGSPFGWLITCGLDLEIQLFNPLSRANLALPPLNTFTHRKHWQNRTSEDVRNYFIKKLLLSSNPASPDCFVFAIYSEYNFLAIAKPGDNKAWTPINVAPTPIEATHIIRFDDVICFNGSFFAVRDSGQLFLCQDIDASHPNAVEFASVPPTWSPRDAGWTKYLVDMGGNLCVLSRIIQPYGYTSDIGEGFTSDSEEEIEIFTSDNEGGDNFFTKEFHIFKLNMQTRNWERILSLGDRSLFLGNCYTFSVIAADYHGCMSNCIYVTNDYLHSGGSDIGIYNCEKKETLDLFPKLDDRQYLQSSFSPPLWFIHCPH</sequence>
<organism evidence="2 3">
    <name type="scientific">Theobroma cacao</name>
    <name type="common">Cacao</name>
    <name type="synonym">Cocoa</name>
    <dbReference type="NCBI Taxonomy" id="3641"/>
    <lineage>
        <taxon>Eukaryota</taxon>
        <taxon>Viridiplantae</taxon>
        <taxon>Streptophyta</taxon>
        <taxon>Embryophyta</taxon>
        <taxon>Tracheophyta</taxon>
        <taxon>Spermatophyta</taxon>
        <taxon>Magnoliopsida</taxon>
        <taxon>eudicotyledons</taxon>
        <taxon>Gunneridae</taxon>
        <taxon>Pentapetalae</taxon>
        <taxon>rosids</taxon>
        <taxon>malvids</taxon>
        <taxon>Malvales</taxon>
        <taxon>Malvaceae</taxon>
        <taxon>Byttnerioideae</taxon>
        <taxon>Theobroma</taxon>
    </lineage>
</organism>
<evidence type="ECO:0000259" key="1">
    <source>
        <dbReference type="Pfam" id="PF03478"/>
    </source>
</evidence>
<dbReference type="AlphaFoldDB" id="A0A061DU47"/>
<dbReference type="PANTHER" id="PTHR44259">
    <property type="entry name" value="OS07G0183000 PROTEIN-RELATED"/>
    <property type="match status" value="1"/>
</dbReference>
<dbReference type="HOGENOM" id="CLU_019286_1_2_1"/>
<dbReference type="EMBL" id="CM001879">
    <property type="protein sequence ID" value="EOX96309.1"/>
    <property type="molecule type" value="Genomic_DNA"/>
</dbReference>
<protein>
    <recommendedName>
        <fullName evidence="1">KIB1-4 beta-propeller domain-containing protein</fullName>
    </recommendedName>
</protein>
<evidence type="ECO:0000313" key="2">
    <source>
        <dbReference type="EMBL" id="EOX96309.1"/>
    </source>
</evidence>
<dbReference type="STRING" id="3641.A0A061DU47"/>
<dbReference type="Proteomes" id="UP000026915">
    <property type="component" value="Chromosome 1"/>
</dbReference>